<dbReference type="InterPro" id="IPR029314">
    <property type="entry name" value="FANCI_S4"/>
</dbReference>
<evidence type="ECO:0000313" key="8">
    <source>
        <dbReference type="EMBL" id="EFN69613.1"/>
    </source>
</evidence>
<gene>
    <name evidence="8" type="ORF">EAG_11657</name>
</gene>
<accession>E2AAC5</accession>
<dbReference type="InterPro" id="IPR029310">
    <property type="entry name" value="FANCI_HD1"/>
</dbReference>
<dbReference type="Pfam" id="PF14677">
    <property type="entry name" value="FANCI_S3"/>
    <property type="match status" value="1"/>
</dbReference>
<evidence type="ECO:0000259" key="2">
    <source>
        <dbReference type="Pfam" id="PF14675"/>
    </source>
</evidence>
<dbReference type="InterPro" id="IPR029313">
    <property type="entry name" value="FANCI_S3"/>
</dbReference>
<organism evidence="9">
    <name type="scientific">Camponotus floridanus</name>
    <name type="common">Florida carpenter ant</name>
    <dbReference type="NCBI Taxonomy" id="104421"/>
    <lineage>
        <taxon>Eukaryota</taxon>
        <taxon>Metazoa</taxon>
        <taxon>Ecdysozoa</taxon>
        <taxon>Arthropoda</taxon>
        <taxon>Hexapoda</taxon>
        <taxon>Insecta</taxon>
        <taxon>Pterygota</taxon>
        <taxon>Neoptera</taxon>
        <taxon>Endopterygota</taxon>
        <taxon>Hymenoptera</taxon>
        <taxon>Apocrita</taxon>
        <taxon>Aculeata</taxon>
        <taxon>Formicoidea</taxon>
        <taxon>Formicidae</taxon>
        <taxon>Formicinae</taxon>
        <taxon>Camponotus</taxon>
    </lineage>
</organism>
<proteinExistence type="predicted"/>
<dbReference type="InterPro" id="IPR029312">
    <property type="entry name" value="FANCI_HD2"/>
</dbReference>
<dbReference type="Pfam" id="PF14676">
    <property type="entry name" value="FANCI_S2"/>
    <property type="match status" value="1"/>
</dbReference>
<dbReference type="PANTHER" id="PTHR21818">
    <property type="entry name" value="BC025462 PROTEIN"/>
    <property type="match status" value="1"/>
</dbReference>
<feature type="domain" description="FANCI solenoid 2" evidence="3">
    <location>
        <begin position="376"/>
        <end position="523"/>
    </location>
</feature>
<evidence type="ECO:0000259" key="6">
    <source>
        <dbReference type="Pfam" id="PF14679"/>
    </source>
</evidence>
<evidence type="ECO:0000259" key="3">
    <source>
        <dbReference type="Pfam" id="PF14676"/>
    </source>
</evidence>
<evidence type="ECO:0000259" key="7">
    <source>
        <dbReference type="Pfam" id="PF14680"/>
    </source>
</evidence>
<dbReference type="GO" id="GO:0006281">
    <property type="term" value="P:DNA repair"/>
    <property type="evidence" value="ECO:0007669"/>
    <property type="project" value="InterPro"/>
</dbReference>
<dbReference type="InterPro" id="IPR029308">
    <property type="entry name" value="FANCI_S1"/>
</dbReference>
<reference evidence="8 9" key="1">
    <citation type="journal article" date="2010" name="Science">
        <title>Genomic comparison of the ants Camponotus floridanus and Harpegnathos saltator.</title>
        <authorList>
            <person name="Bonasio R."/>
            <person name="Zhang G."/>
            <person name="Ye C."/>
            <person name="Mutti N.S."/>
            <person name="Fang X."/>
            <person name="Qin N."/>
            <person name="Donahue G."/>
            <person name="Yang P."/>
            <person name="Li Q."/>
            <person name="Li C."/>
            <person name="Zhang P."/>
            <person name="Huang Z."/>
            <person name="Berger S.L."/>
            <person name="Reinberg D."/>
            <person name="Wang J."/>
            <person name="Liebig J."/>
        </authorList>
    </citation>
    <scope>NUCLEOTIDE SEQUENCE [LARGE SCALE GENOMIC DNA]</scope>
    <source>
        <strain evidence="9">C129</strain>
    </source>
</reference>
<dbReference type="Pfam" id="PF14680">
    <property type="entry name" value="FANCI_HD2"/>
    <property type="match status" value="1"/>
</dbReference>
<evidence type="ECO:0000313" key="9">
    <source>
        <dbReference type="Proteomes" id="UP000000311"/>
    </source>
</evidence>
<dbReference type="OrthoDB" id="195089at2759"/>
<dbReference type="GO" id="GO:0070182">
    <property type="term" value="F:DNA polymerase binding"/>
    <property type="evidence" value="ECO:0007669"/>
    <property type="project" value="TreeGrafter"/>
</dbReference>
<evidence type="ECO:0000256" key="1">
    <source>
        <dbReference type="SAM" id="MobiDB-lite"/>
    </source>
</evidence>
<feature type="domain" description="FANCI solenoid 1" evidence="2">
    <location>
        <begin position="61"/>
        <end position="281"/>
    </location>
</feature>
<dbReference type="Pfam" id="PF14675">
    <property type="entry name" value="FANCI_S1"/>
    <property type="match status" value="1"/>
</dbReference>
<dbReference type="Pfam" id="PF14678">
    <property type="entry name" value="FANCI_S4"/>
    <property type="match status" value="1"/>
</dbReference>
<dbReference type="STRING" id="104421.E2AAC5"/>
<dbReference type="FunCoup" id="E2AAC5">
    <property type="interactions" value="731"/>
</dbReference>
<dbReference type="InParanoid" id="E2AAC5"/>
<dbReference type="PANTHER" id="PTHR21818:SF0">
    <property type="entry name" value="FANCONI ANEMIA GROUP I PROTEIN"/>
    <property type="match status" value="1"/>
</dbReference>
<dbReference type="InterPro" id="IPR026171">
    <property type="entry name" value="FANCI"/>
</dbReference>
<sequence length="1350" mass="155412">MSAKLNSLINQKDRKRLYEFIHETSTEELIKLISSEICDPVTSKVLDEVLQACLESEKLYSKRLKLVESVLKTLGKAKVSINYVNDIVTRIVEDFPNYPKLHLIKLVDFCLARIRNNEDEFRSWKDLLPILLEVLEEEKCINYMNGEVSGSKYKSIIVNNICNSEWNTEIMPSLTKMFRDISLQKEDHTTVITVLCTRMQNIPLEEVPPFVHQSLRLCTNQDSKLLLEALRRYFAQCFSQANSDSVDTFETKLKKEFSMINPREVQDIESTVLYHIYQAAQLNHQLIRDYIKYFKSVTHVPEAVLEPFMLSVLLTVASIDEKQIFEMLRTIINKRKENDDRRKNNAWLRNLIPDSCSIMTIIGNVIDTSDRDRHLVLKGLVDLAFVLMALENKSKTGAHPLWQVGIKILQKIMRKHHETVATVFQMLLDKIIAGGLYISQYTDCLAYMCQKLTVLMLDHQDSLITFLDQITFIPGEIAIFIISAIFSLIKVSVTIREHLIITLRKTLYRKGAVNRQMAVSGILEILKNLKMHSLNGLAMNSSQYINNSSSTGTSSASVLTQVTLERGTQQVMKSSYNRSLYYDILGILGRCFTHEWEVRVHLYNGLYEAVLTNSEIAEYVLEMLLPHFKMFFEMDENVRAPVKLELCTVAQGEEIILQEPLAELIFILQKIYIKSALVKSSLVDELAVILESLCRRMSRLDVEDLNLDDKLDLSNSGIKNQEKLQNVLLTIKIYEALISFRIGAWSVNCIDTAQSVKSLFKGYTRIVECTKRVSKINKKGDGRNKKSQNDTNNIIAKKTVRSRNIKLLPSILDLSSVYKSLSLFYLKSVPWATADQVAILVEHDDFYHYILQTLLQILQNVKHLTEYNLRKHKEQHIKIYFDIGKLLYDYIVSDLKKMLDTNEQGTILALECFRELCCLICTCFTSELPKFLNIIIPVRLTQSEDLNAQLESMIATLRVSFQTFFSKKDEHEENSKKIFGILLDIMYQLTKEINFHETNADKVFDSIMRFTQFEEMDPQASLTIFQILLYIEERNREYSELLIDISLALCEKVGKIDQAELSENNKLKIIHEDTAVQLYNLVNGSVKEKLDNVSWLLMRLKAEQNIVCPPGEDLEAHQEKLKTQERSLCRQLSHIIQILYTLANVAIKPGLSTDFMFKNLQVLYNILSNLTKYFYGKSNKQNAAFQSVKFIQVIQSAGKPLKSAFYNLITHTEETQNASKSKADSHVQRNKILKETKIIPCVIYEIEQFHKEILSLDKKTGVPLETYVKHSVTRDFRIRNTQLTEALEKMNISMLDTQNSRRSQNSYNADINNVSMESSVESQSSKQSRINTVSTEVSTKSPASKRSRRL</sequence>
<feature type="domain" description="FANCI solenoid 4" evidence="5">
    <location>
        <begin position="1042"/>
        <end position="1284"/>
    </location>
</feature>
<dbReference type="InterPro" id="IPR029315">
    <property type="entry name" value="FANCI_S2"/>
</dbReference>
<dbReference type="Pfam" id="PF14679">
    <property type="entry name" value="FANCI_HD1"/>
    <property type="match status" value="1"/>
</dbReference>
<feature type="compositionally biased region" description="Low complexity" evidence="1">
    <location>
        <begin position="1316"/>
        <end position="1328"/>
    </location>
</feature>
<dbReference type="OMA" id="QSMRMMN"/>
<feature type="domain" description="FANCI solenoid 3" evidence="4">
    <location>
        <begin position="811"/>
        <end position="1028"/>
    </location>
</feature>
<dbReference type="Proteomes" id="UP000000311">
    <property type="component" value="Unassembled WGS sequence"/>
</dbReference>
<keyword evidence="9" id="KW-1185">Reference proteome</keyword>
<feature type="domain" description="FANCI helical" evidence="7">
    <location>
        <begin position="551"/>
        <end position="771"/>
    </location>
</feature>
<name>E2AAC5_CAMFO</name>
<dbReference type="EMBL" id="GL438076">
    <property type="protein sequence ID" value="EFN69613.1"/>
    <property type="molecule type" value="Genomic_DNA"/>
</dbReference>
<feature type="region of interest" description="Disordered" evidence="1">
    <location>
        <begin position="1316"/>
        <end position="1350"/>
    </location>
</feature>
<evidence type="ECO:0000259" key="5">
    <source>
        <dbReference type="Pfam" id="PF14678"/>
    </source>
</evidence>
<protein>
    <submittedName>
        <fullName evidence="8">Fanconi anemia group I protein-like protein</fullName>
    </submittedName>
</protein>
<feature type="domain" description="FANCI helical" evidence="6">
    <location>
        <begin position="285"/>
        <end position="367"/>
    </location>
</feature>
<dbReference type="CDD" id="cd11720">
    <property type="entry name" value="FANCI"/>
    <property type="match status" value="1"/>
</dbReference>
<feature type="compositionally biased region" description="Polar residues" evidence="1">
    <location>
        <begin position="1329"/>
        <end position="1342"/>
    </location>
</feature>
<evidence type="ECO:0000259" key="4">
    <source>
        <dbReference type="Pfam" id="PF14677"/>
    </source>
</evidence>